<keyword evidence="3" id="KW-0285">Flavoprotein</keyword>
<reference evidence="12 13" key="1">
    <citation type="submission" date="2015-03" db="EMBL/GenBank/DDBJ databases">
        <authorList>
            <person name="Morales-Cruz A."/>
            <person name="Amrine K.C."/>
            <person name="Cantu D."/>
        </authorList>
    </citation>
    <scope>NUCLEOTIDE SEQUENCE [LARGE SCALE GENOMIC DNA]</scope>
    <source>
        <strain evidence="12">DS831</strain>
    </source>
</reference>
<dbReference type="GO" id="GO:0003887">
    <property type="term" value="F:DNA-directed DNA polymerase activity"/>
    <property type="evidence" value="ECO:0007669"/>
    <property type="project" value="InterPro"/>
</dbReference>
<dbReference type="InterPro" id="IPR010996">
    <property type="entry name" value="HHH_MUS81"/>
</dbReference>
<dbReference type="SUPFAM" id="SSF47802">
    <property type="entry name" value="DNA polymerase beta, N-terminal domain-like"/>
    <property type="match status" value="1"/>
</dbReference>
<dbReference type="Proteomes" id="UP000034182">
    <property type="component" value="Unassembled WGS sequence"/>
</dbReference>
<dbReference type="SUPFAM" id="SSF81585">
    <property type="entry name" value="PsbU/PolX domain-like"/>
    <property type="match status" value="1"/>
</dbReference>
<accession>A0A0G2H2G2</accession>
<reference evidence="12 13" key="2">
    <citation type="submission" date="2015-05" db="EMBL/GenBank/DDBJ databases">
        <title>Distinctive expansion of gene families associated with plant cell wall degradation and secondary metabolism in the genomes of grapevine trunk pathogens.</title>
        <authorList>
            <person name="Lawrence D.P."/>
            <person name="Travadon R."/>
            <person name="Rolshausen P.E."/>
            <person name="Baumgartner K."/>
        </authorList>
    </citation>
    <scope>NUCLEOTIDE SEQUENCE [LARGE SCALE GENOMIC DNA]</scope>
    <source>
        <strain evidence="12">DS831</strain>
    </source>
</reference>
<dbReference type="PRINTS" id="PR00870">
    <property type="entry name" value="DNAPOLXBETA"/>
</dbReference>
<dbReference type="GO" id="GO:0006281">
    <property type="term" value="P:DNA repair"/>
    <property type="evidence" value="ECO:0007669"/>
    <property type="project" value="InterPro"/>
</dbReference>
<dbReference type="Pfam" id="PF14792">
    <property type="entry name" value="DNA_pol_B_palm"/>
    <property type="match status" value="1"/>
</dbReference>
<dbReference type="Gene3D" id="3.30.460.10">
    <property type="entry name" value="Beta Polymerase, domain 2"/>
    <property type="match status" value="1"/>
</dbReference>
<evidence type="ECO:0000256" key="6">
    <source>
        <dbReference type="ARBA" id="ARBA00022932"/>
    </source>
</evidence>
<dbReference type="InterPro" id="IPR006076">
    <property type="entry name" value="FAD-dep_OxRdtase"/>
</dbReference>
<evidence type="ECO:0000256" key="7">
    <source>
        <dbReference type="ARBA" id="ARBA00023002"/>
    </source>
</evidence>
<dbReference type="InterPro" id="IPR028207">
    <property type="entry name" value="DNA_pol_B_palm_palm"/>
</dbReference>
<dbReference type="InterPro" id="IPR020946">
    <property type="entry name" value="Flavin_mOase-like"/>
</dbReference>
<feature type="region of interest" description="Disordered" evidence="10">
    <location>
        <begin position="952"/>
        <end position="974"/>
    </location>
</feature>
<evidence type="ECO:0000256" key="2">
    <source>
        <dbReference type="ARBA" id="ARBA00012417"/>
    </source>
</evidence>
<evidence type="ECO:0000256" key="3">
    <source>
        <dbReference type="ARBA" id="ARBA00022630"/>
    </source>
</evidence>
<keyword evidence="6" id="KW-0548">Nucleotidyltransferase</keyword>
<dbReference type="PANTHER" id="PTHR42877">
    <property type="entry name" value="L-ORNITHINE N(5)-MONOOXYGENASE-RELATED"/>
    <property type="match status" value="1"/>
</dbReference>
<dbReference type="Pfam" id="PF14716">
    <property type="entry name" value="HHH_8"/>
    <property type="match status" value="1"/>
</dbReference>
<comment type="catalytic activity">
    <reaction evidence="9">
        <text>DNA(n) + a 2'-deoxyribonucleoside 5'-triphosphate = DNA(n+1) + diphosphate</text>
        <dbReference type="Rhea" id="RHEA:22508"/>
        <dbReference type="Rhea" id="RHEA-COMP:17339"/>
        <dbReference type="Rhea" id="RHEA-COMP:17340"/>
        <dbReference type="ChEBI" id="CHEBI:33019"/>
        <dbReference type="ChEBI" id="CHEBI:61560"/>
        <dbReference type="ChEBI" id="CHEBI:173112"/>
        <dbReference type="EC" id="2.7.7.7"/>
    </reaction>
</comment>
<keyword evidence="5" id="KW-0274">FAD</keyword>
<dbReference type="PRINTS" id="PR00869">
    <property type="entry name" value="DNAPOLX"/>
</dbReference>
<evidence type="ECO:0000256" key="9">
    <source>
        <dbReference type="ARBA" id="ARBA00049244"/>
    </source>
</evidence>
<dbReference type="InterPro" id="IPR002008">
    <property type="entry name" value="DNA_pol_X_beta-like"/>
</dbReference>
<dbReference type="InterPro" id="IPR018944">
    <property type="entry name" value="DNA_pol_lambd_fingers_domain"/>
</dbReference>
<dbReference type="GO" id="GO:0050661">
    <property type="term" value="F:NADP binding"/>
    <property type="evidence" value="ECO:0007669"/>
    <property type="project" value="InterPro"/>
</dbReference>
<dbReference type="SMART" id="SM00483">
    <property type="entry name" value="POLXc"/>
    <property type="match status" value="1"/>
</dbReference>
<proteinExistence type="inferred from homology"/>
<evidence type="ECO:0000256" key="1">
    <source>
        <dbReference type="ARBA" id="ARBA00010139"/>
    </source>
</evidence>
<dbReference type="SUPFAM" id="SSF81301">
    <property type="entry name" value="Nucleotidyltransferase"/>
    <property type="match status" value="1"/>
</dbReference>
<dbReference type="InterPro" id="IPR051209">
    <property type="entry name" value="FAD-bind_Monooxygenase_sf"/>
</dbReference>
<dbReference type="Pfam" id="PF00743">
    <property type="entry name" value="FMO-like"/>
    <property type="match status" value="1"/>
</dbReference>
<dbReference type="Gene3D" id="3.50.50.60">
    <property type="entry name" value="FAD/NAD(P)-binding domain"/>
    <property type="match status" value="4"/>
</dbReference>
<dbReference type="Gene3D" id="1.10.150.110">
    <property type="entry name" value="DNA polymerase beta, N-terminal domain-like"/>
    <property type="match status" value="1"/>
</dbReference>
<dbReference type="GO" id="GO:0050660">
    <property type="term" value="F:flavin adenine dinucleotide binding"/>
    <property type="evidence" value="ECO:0007669"/>
    <property type="project" value="InterPro"/>
</dbReference>
<evidence type="ECO:0000256" key="8">
    <source>
        <dbReference type="ARBA" id="ARBA00023204"/>
    </source>
</evidence>
<evidence type="ECO:0000256" key="5">
    <source>
        <dbReference type="ARBA" id="ARBA00022827"/>
    </source>
</evidence>
<dbReference type="EMBL" id="LAQI01000071">
    <property type="protein sequence ID" value="KKY22970.1"/>
    <property type="molecule type" value="Genomic_DNA"/>
</dbReference>
<keyword evidence="12" id="KW-0503">Monooxygenase</keyword>
<keyword evidence="4" id="KW-0227">DNA damage</keyword>
<comment type="similarity">
    <text evidence="1">Belongs to the FAD-binding monooxygenase family.</text>
</comment>
<dbReference type="EC" id="2.7.7.7" evidence="2"/>
<sequence length="1264" mass="139572">MPGSKPWPQVPVGNADHTQAAVVIVGSGFSGMCMAIDLLKRNKCQNFVILEKSSGVGGTWLDNKYPGCCCDIWSLLYSYSFEQNPDWTRLYPGQEEILEYLQGVAQKYGLYKHIRFNSTVEEARWDEAEKKWRTTVRVSGDKDAEFAEGYTISSDFLVSAVGQLNVPQYPKIPGLDDFKGKTMHSARWDWSYGLEGKRIAVIGNGASAVQIIPEIAKVAAKVTVYQRQANWVVPRLDKPVSPLRRLAYRYVPPLRWRTRASMMDYRESFYSAVFDRESAFAEQLRQWCLRSMRQHFPDQPEMWEKLTPNYSPGCKRVIISDDYYPALARDNVSLVTKPISHVSETGIAVEGEAAEEFDLVVLATGFQSVEFMHPIKITGASGQPLSEVWKQGACAYLGVVVESLPNFGIFYGPNTNLGHNSIVLMIEAQSRYLNAMVAKVLEARKQGKQLAILPKPEVVRRFNEDLQRELEHSSFADPNCQSWYKNAEGKITNNWSQTVVDYQHKLERVHWDEFLVEGSGAEVVGRKDTKVGRVVEETRLKSIRQTRTLTGDEVGVRAYSTSIAAVAAYPHRIIHPKEILRLPGCDAKIANLWIEWKNADEGAISAVADAERDEMLKILRTFYDIWGVGAHTAREFLFERGWRDLDDVVEFGWSTLSRVQKIGVKYYDEFQQGIPRAEVERIAAVVRDHAIRVRDERVDVIVVGGYRRGKEAPGDVDLIVTHRDFHATENLITDLIASLERESLITHTLLLSLHNTQRGQSVLPYRASSTMVGPKSSGFDTLDKALVVWQDPEWPSKEEVLAEDPKAKNPNVHRRVDIIISPWRTVGCAVAGWSGGTTFQRDLRRDRRTGEVVVLEGPDGGGAIGCSAGYFLTRHAHFDPKIHSVIVLEASEIAAGASGKAGGLVADWATPKCLAPLSFRTHGELAEQHGGEKRWGYRRVHCAEVDLQAQRHDANQTPPAGAPDHPPELDWLRPGSIKSYTEIGTPRNSAQVHPYLYTTTIAKLAEEAGATLRRGRATAIRYTADETAVSSVTYVPQGSSASEEPTTIPATDVILAAGPWTPTLLPRAALLAPRGHSIVVKPTAGPISPYVLFTNIITAPPPDTPPSSYPSSSSVVSPELYPRPADALSSAETVYVAGGDDYAVPLPASAADVAVDGRRCADVWAALRGVVDHDRIRDGDVVVGQACYKPQIRRHGEGEEVGPMVGAVPGVRGCWLATGHDEWGVSNAAGTGLVVSEMVFEGEARSADCGALDPKYFLKEGDGM</sequence>
<dbReference type="GO" id="GO:0004499">
    <property type="term" value="F:N,N-dimethylaniline monooxygenase activity"/>
    <property type="evidence" value="ECO:0007669"/>
    <property type="project" value="InterPro"/>
</dbReference>
<dbReference type="Gene3D" id="3.30.9.10">
    <property type="entry name" value="D-Amino Acid Oxidase, subunit A, domain 2"/>
    <property type="match status" value="1"/>
</dbReference>
<evidence type="ECO:0000313" key="13">
    <source>
        <dbReference type="Proteomes" id="UP000034182"/>
    </source>
</evidence>
<evidence type="ECO:0000256" key="10">
    <source>
        <dbReference type="SAM" id="MobiDB-lite"/>
    </source>
</evidence>
<evidence type="ECO:0000256" key="4">
    <source>
        <dbReference type="ARBA" id="ARBA00022763"/>
    </source>
</evidence>
<dbReference type="AlphaFoldDB" id="A0A0G2H2G2"/>
<dbReference type="Pfam" id="PF01266">
    <property type="entry name" value="DAO"/>
    <property type="match status" value="1"/>
</dbReference>
<dbReference type="Pfam" id="PF10391">
    <property type="entry name" value="DNA_pol_lambd_f"/>
    <property type="match status" value="1"/>
</dbReference>
<comment type="caution">
    <text evidence="12">The sequence shown here is derived from an EMBL/GenBank/DDBJ whole genome shotgun (WGS) entry which is preliminary data.</text>
</comment>
<dbReference type="InterPro" id="IPR022312">
    <property type="entry name" value="DNA_pol_X"/>
</dbReference>
<dbReference type="Gene3D" id="1.10.150.20">
    <property type="entry name" value="5' to 3' exonuclease, C-terminal subdomain"/>
    <property type="match status" value="1"/>
</dbReference>
<dbReference type="InterPro" id="IPR043519">
    <property type="entry name" value="NT_sf"/>
</dbReference>
<dbReference type="InterPro" id="IPR036188">
    <property type="entry name" value="FAD/NAD-bd_sf"/>
</dbReference>
<protein>
    <recommendedName>
        <fullName evidence="2">DNA-directed DNA polymerase</fullName>
        <ecNumber evidence="2">2.7.7.7</ecNumber>
    </recommendedName>
</protein>
<keyword evidence="7" id="KW-0560">Oxidoreductase</keyword>
<evidence type="ECO:0000313" key="12">
    <source>
        <dbReference type="EMBL" id="KKY22970.1"/>
    </source>
</evidence>
<keyword evidence="6" id="KW-0239">DNA-directed DNA polymerase</keyword>
<dbReference type="InterPro" id="IPR027421">
    <property type="entry name" value="DNA_pol_lamdba_lyase_dom_sf"/>
</dbReference>
<dbReference type="SUPFAM" id="SSF51905">
    <property type="entry name" value="FAD/NAD(P)-binding domain"/>
    <property type="match status" value="3"/>
</dbReference>
<gene>
    <name evidence="12" type="ORF">UCDDS831_g03405</name>
</gene>
<keyword evidence="8" id="KW-0234">DNA repair</keyword>
<dbReference type="InterPro" id="IPR002054">
    <property type="entry name" value="DNA-dir_DNA_pol_X"/>
</dbReference>
<organism evidence="12 13">
    <name type="scientific">Diplodia seriata</name>
    <dbReference type="NCBI Taxonomy" id="420778"/>
    <lineage>
        <taxon>Eukaryota</taxon>
        <taxon>Fungi</taxon>
        <taxon>Dikarya</taxon>
        <taxon>Ascomycota</taxon>
        <taxon>Pezizomycotina</taxon>
        <taxon>Dothideomycetes</taxon>
        <taxon>Dothideomycetes incertae sedis</taxon>
        <taxon>Botryosphaeriales</taxon>
        <taxon>Botryosphaeriaceae</taxon>
        <taxon>Diplodia</taxon>
    </lineage>
</organism>
<keyword evidence="6" id="KW-0808">Transferase</keyword>
<feature type="domain" description="DNA-directed DNA polymerase X" evidence="11">
    <location>
        <begin position="537"/>
        <end position="884"/>
    </location>
</feature>
<name>A0A0G2H2G2_9PEZI</name>
<dbReference type="GO" id="GO:0003677">
    <property type="term" value="F:DNA binding"/>
    <property type="evidence" value="ECO:0007669"/>
    <property type="project" value="InterPro"/>
</dbReference>
<evidence type="ECO:0000259" key="11">
    <source>
        <dbReference type="SMART" id="SM00483"/>
    </source>
</evidence>
<dbReference type="PANTHER" id="PTHR42877:SF4">
    <property type="entry name" value="FAD_NAD(P)-BINDING DOMAIN-CONTAINING PROTEIN-RELATED"/>
    <property type="match status" value="1"/>
</dbReference>